<dbReference type="AlphaFoldDB" id="A0A3B5YRV8"/>
<dbReference type="Gramene" id="TraesCS1B03G0061500.1">
    <property type="protein sequence ID" value="TraesCS1B03G0061500.1.CDS"/>
    <property type="gene ID" value="TraesCS1B03G0061500"/>
</dbReference>
<sequence length="416" mass="46461">MALLMLSCEGFQKHEDRFQATHIGHRLLYSPAADNSYRDDVTAAAAAADDNIIDGSILSKKNLQSLPANEDFLSIEDNPVDELELDDGLGIVERVSPIEYIKRLLLMRSALGDSSIELGINTVMHMLPESSRDCRHTGDLYWHGYYQMNKLSPTALPPMRYTHCASSNELRCFHKPRAMLQVFCIKLKSYLEDAGGPIEVYGFIAIRDAEDYRRNYVFNRSRDNPIIVNKTSDYLTLVSPSRGISMTIDCLMEIDLRAKGPMEDVTLVDGCCDFVEGRCVYDTELECTLDGTNGTLIFDLIVFRRALEATVELCFTKVPAGGFELKMCGYTAVSESLYLFAGEQCDCDGLVASAGKHPQRFVAAIPFDDTLFIDFMEGRLPVPFKATSVHGCLEKEYCFCNGAVVSVKVSWSTSFY</sequence>
<dbReference type="Gramene" id="TraesNOR1B03G00192650.1">
    <property type="protein sequence ID" value="TraesNOR1B03G00192650.1"/>
    <property type="gene ID" value="TraesNOR1B03G00192650"/>
</dbReference>
<dbReference type="Pfam" id="PF20241">
    <property type="entry name" value="DUF6598"/>
    <property type="match status" value="1"/>
</dbReference>
<reference evidence="2" key="2">
    <citation type="submission" date="2018-10" db="UniProtKB">
        <authorList>
            <consortium name="EnsemblPlants"/>
        </authorList>
    </citation>
    <scope>IDENTIFICATION</scope>
</reference>
<dbReference type="OrthoDB" id="590004at2759"/>
<dbReference type="Gramene" id="TraesJAG1B03G00191090.1">
    <property type="protein sequence ID" value="TraesJAG1B03G00191090.1"/>
    <property type="gene ID" value="TraesJAG1B03G00191090"/>
</dbReference>
<evidence type="ECO:0000313" key="3">
    <source>
        <dbReference type="Proteomes" id="UP000019116"/>
    </source>
</evidence>
<evidence type="ECO:0000259" key="1">
    <source>
        <dbReference type="Pfam" id="PF20241"/>
    </source>
</evidence>
<gene>
    <name evidence="2" type="primary">LOC123084735</name>
</gene>
<dbReference type="PANTHER" id="PTHR33065:SF172">
    <property type="entry name" value="DUF6598 DOMAIN-CONTAINING PROTEIN"/>
    <property type="match status" value="1"/>
</dbReference>
<organism evidence="2">
    <name type="scientific">Triticum aestivum</name>
    <name type="common">Wheat</name>
    <dbReference type="NCBI Taxonomy" id="4565"/>
    <lineage>
        <taxon>Eukaryota</taxon>
        <taxon>Viridiplantae</taxon>
        <taxon>Streptophyta</taxon>
        <taxon>Embryophyta</taxon>
        <taxon>Tracheophyta</taxon>
        <taxon>Spermatophyta</taxon>
        <taxon>Magnoliopsida</taxon>
        <taxon>Liliopsida</taxon>
        <taxon>Poales</taxon>
        <taxon>Poaceae</taxon>
        <taxon>BOP clade</taxon>
        <taxon>Pooideae</taxon>
        <taxon>Triticodae</taxon>
        <taxon>Triticeae</taxon>
        <taxon>Triticinae</taxon>
        <taxon>Triticum</taxon>
    </lineage>
</organism>
<dbReference type="GeneID" id="123084735"/>
<dbReference type="EnsemblPlants" id="TraesCS1B02G030600.1">
    <property type="protein sequence ID" value="TraesCS1B02G030600.1"/>
    <property type="gene ID" value="TraesCS1B02G030600"/>
</dbReference>
<keyword evidence="3" id="KW-1185">Reference proteome</keyword>
<dbReference type="Gramene" id="TraesCS1B02G030600.1">
    <property type="protein sequence ID" value="TraesCS1B02G030600.1"/>
    <property type="gene ID" value="TraesCS1B02G030600"/>
</dbReference>
<protein>
    <recommendedName>
        <fullName evidence="1">DUF6598 domain-containing protein</fullName>
    </recommendedName>
</protein>
<dbReference type="InterPro" id="IPR046533">
    <property type="entry name" value="DUF6598"/>
</dbReference>
<feature type="domain" description="DUF6598" evidence="1">
    <location>
        <begin position="179"/>
        <end position="376"/>
    </location>
</feature>
<proteinExistence type="predicted"/>
<dbReference type="STRING" id="4565.A0A3B5YRV8"/>
<dbReference type="PANTHER" id="PTHR33065">
    <property type="entry name" value="OS07G0486400 PROTEIN"/>
    <property type="match status" value="1"/>
</dbReference>
<dbReference type="Proteomes" id="UP000019116">
    <property type="component" value="Chromosome 1B"/>
</dbReference>
<accession>A0A3B5YRV8</accession>
<dbReference type="RefSeq" id="XP_044362169.1">
    <property type="nucleotide sequence ID" value="XM_044506234.1"/>
</dbReference>
<dbReference type="OMA" id="FQATHIG"/>
<name>A0A3B5YRV8_WHEAT</name>
<dbReference type="PaxDb" id="4565-Traes_1BS_8B0BE0C6D.1"/>
<evidence type="ECO:0000313" key="2">
    <source>
        <dbReference type="EnsemblPlants" id="TraesCS1B02G030600.1"/>
    </source>
</evidence>
<reference evidence="2" key="1">
    <citation type="submission" date="2018-08" db="EMBL/GenBank/DDBJ databases">
        <authorList>
            <person name="Rossello M."/>
        </authorList>
    </citation>
    <scope>NUCLEOTIDE SEQUENCE [LARGE SCALE GENOMIC DNA]</scope>
    <source>
        <strain evidence="2">cv. Chinese Spring</strain>
    </source>
</reference>